<dbReference type="EMBL" id="CP020121">
    <property type="protein sequence ID" value="AQZ97880.1"/>
    <property type="molecule type" value="Genomic_DNA"/>
</dbReference>
<dbReference type="Proteomes" id="UP000242792">
    <property type="component" value="Chromosome"/>
</dbReference>
<dbReference type="GeneID" id="83041085"/>
<reference evidence="1 2" key="1">
    <citation type="submission" date="2017-03" db="EMBL/GenBank/DDBJ databases">
        <title>Rapid Whole Genome Sequencing of Comamonas kerstersii Causing Continuous ambulatory Peritoneal Dialysis-Associated Peritonitis.</title>
        <authorList>
            <person name="Zheng B."/>
        </authorList>
    </citation>
    <scope>NUCLEOTIDE SEQUENCE [LARGE SCALE GENOMIC DNA]</scope>
    <source>
        <strain evidence="1 2">8943</strain>
    </source>
</reference>
<proteinExistence type="predicted"/>
<organism evidence="1 2">
    <name type="scientific">Comamonas kerstersii</name>
    <dbReference type="NCBI Taxonomy" id="225992"/>
    <lineage>
        <taxon>Bacteria</taxon>
        <taxon>Pseudomonadati</taxon>
        <taxon>Pseudomonadota</taxon>
        <taxon>Betaproteobacteria</taxon>
        <taxon>Burkholderiales</taxon>
        <taxon>Comamonadaceae</taxon>
        <taxon>Comamonas</taxon>
    </lineage>
</organism>
<dbReference type="RefSeq" id="WP_080025184.1">
    <property type="nucleotide sequence ID" value="NZ_CP020121.1"/>
</dbReference>
<dbReference type="Gene3D" id="3.30.565.10">
    <property type="entry name" value="Histidine kinase-like ATPase, C-terminal domain"/>
    <property type="match status" value="1"/>
</dbReference>
<dbReference type="SUPFAM" id="SSF55874">
    <property type="entry name" value="ATPase domain of HSP90 chaperone/DNA topoisomerase II/histidine kinase"/>
    <property type="match status" value="1"/>
</dbReference>
<gene>
    <name evidence="1" type="ORF">B5M06_05990</name>
</gene>
<accession>A0A1V0BDA9</accession>
<dbReference type="InterPro" id="IPR036890">
    <property type="entry name" value="HATPase_C_sf"/>
</dbReference>
<evidence type="ECO:0000313" key="2">
    <source>
        <dbReference type="Proteomes" id="UP000242792"/>
    </source>
</evidence>
<dbReference type="KEGG" id="cke:B5M06_05990"/>
<protein>
    <submittedName>
        <fullName evidence="1">Uncharacterized protein</fullName>
    </submittedName>
</protein>
<dbReference type="AlphaFoldDB" id="A0A1V0BDA9"/>
<sequence>MGNAVKFTERGHVQLRVNDEQCRLHLTIQDTGNWHCAGQARTYF</sequence>
<name>A0A1V0BDA9_9BURK</name>
<evidence type="ECO:0000313" key="1">
    <source>
        <dbReference type="EMBL" id="AQZ97880.1"/>
    </source>
</evidence>